<feature type="domain" description="Lipoyl-binding" evidence="2">
    <location>
        <begin position="85"/>
        <end position="164"/>
    </location>
</feature>
<protein>
    <submittedName>
        <fullName evidence="3">Acetyl-CoA carboxylase biotin carboxyl carrier protein subunit</fullName>
    </submittedName>
</protein>
<comment type="caution">
    <text evidence="3">The sequence shown here is derived from an EMBL/GenBank/DDBJ whole genome shotgun (WGS) entry which is preliminary data.</text>
</comment>
<evidence type="ECO:0000259" key="2">
    <source>
        <dbReference type="PROSITE" id="PS50968"/>
    </source>
</evidence>
<dbReference type="InterPro" id="IPR001882">
    <property type="entry name" value="Biotin_BS"/>
</dbReference>
<sequence>MKKATVNKTISFEIDNKTNVISPDGKPVLLDIKGDKGKFHVITDMRSFNVEIIETEANSKQFLVAVNGNAYHVQLKDQYDLLLDQMGLNDSTSNSISDLRAPMPGMVLEILVQPGDIVSKGDNLLVLEAMKMENLIKSPIDAIIREIVVVKSQKIEKGQLIFIF</sequence>
<dbReference type="PROSITE" id="PS50968">
    <property type="entry name" value="BIOTINYL_LIPOYL"/>
    <property type="match status" value="1"/>
</dbReference>
<dbReference type="Gene3D" id="2.40.50.100">
    <property type="match status" value="1"/>
</dbReference>
<dbReference type="PANTHER" id="PTHR45266">
    <property type="entry name" value="OXALOACETATE DECARBOXYLASE ALPHA CHAIN"/>
    <property type="match status" value="1"/>
</dbReference>
<keyword evidence="4" id="KW-1185">Reference proteome</keyword>
<evidence type="ECO:0000313" key="3">
    <source>
        <dbReference type="EMBL" id="MXV51648.1"/>
    </source>
</evidence>
<evidence type="ECO:0000256" key="1">
    <source>
        <dbReference type="ARBA" id="ARBA00023267"/>
    </source>
</evidence>
<keyword evidence="1" id="KW-0092">Biotin</keyword>
<dbReference type="Pfam" id="PF00364">
    <property type="entry name" value="Biotin_lipoyl"/>
    <property type="match status" value="1"/>
</dbReference>
<dbReference type="AlphaFoldDB" id="A0A7K1YC79"/>
<dbReference type="FunFam" id="2.40.50.100:FF:000003">
    <property type="entry name" value="Acetyl-CoA carboxylase biotin carboxyl carrier protein"/>
    <property type="match status" value="1"/>
</dbReference>
<gene>
    <name evidence="3" type="ORF">GS399_11755</name>
</gene>
<dbReference type="Proteomes" id="UP000466586">
    <property type="component" value="Unassembled WGS sequence"/>
</dbReference>
<dbReference type="InterPro" id="IPR011053">
    <property type="entry name" value="Single_hybrid_motif"/>
</dbReference>
<name>A0A7K1YC79_9SPHI</name>
<dbReference type="EMBL" id="WVHT01000005">
    <property type="protein sequence ID" value="MXV51648.1"/>
    <property type="molecule type" value="Genomic_DNA"/>
</dbReference>
<dbReference type="PROSITE" id="PS00188">
    <property type="entry name" value="BIOTIN"/>
    <property type="match status" value="1"/>
</dbReference>
<reference evidence="3 4" key="1">
    <citation type="submission" date="2019-11" db="EMBL/GenBank/DDBJ databases">
        <title>Pedobacter sp. HMF7647 Genome sequencing and assembly.</title>
        <authorList>
            <person name="Kang H."/>
            <person name="Kim H."/>
            <person name="Joh K."/>
        </authorList>
    </citation>
    <scope>NUCLEOTIDE SEQUENCE [LARGE SCALE GENOMIC DNA]</scope>
    <source>
        <strain evidence="3 4">HMF7647</strain>
    </source>
</reference>
<proteinExistence type="predicted"/>
<accession>A0A7K1YC79</accession>
<dbReference type="InterPro" id="IPR050709">
    <property type="entry name" value="Biotin_Carboxyl_Carrier/Decarb"/>
</dbReference>
<organism evidence="3 4">
    <name type="scientific">Hufsiella arboris</name>
    <dbReference type="NCBI Taxonomy" id="2695275"/>
    <lineage>
        <taxon>Bacteria</taxon>
        <taxon>Pseudomonadati</taxon>
        <taxon>Bacteroidota</taxon>
        <taxon>Sphingobacteriia</taxon>
        <taxon>Sphingobacteriales</taxon>
        <taxon>Sphingobacteriaceae</taxon>
        <taxon>Hufsiella</taxon>
    </lineage>
</organism>
<dbReference type="CDD" id="cd06850">
    <property type="entry name" value="biotinyl_domain"/>
    <property type="match status" value="1"/>
</dbReference>
<evidence type="ECO:0000313" key="4">
    <source>
        <dbReference type="Proteomes" id="UP000466586"/>
    </source>
</evidence>
<dbReference type="PANTHER" id="PTHR45266:SF3">
    <property type="entry name" value="OXALOACETATE DECARBOXYLASE ALPHA CHAIN"/>
    <property type="match status" value="1"/>
</dbReference>
<dbReference type="RefSeq" id="WP_160844832.1">
    <property type="nucleotide sequence ID" value="NZ_WVHT01000005.1"/>
</dbReference>
<dbReference type="InterPro" id="IPR000089">
    <property type="entry name" value="Biotin_lipoyl"/>
</dbReference>
<dbReference type="SUPFAM" id="SSF51230">
    <property type="entry name" value="Single hybrid motif"/>
    <property type="match status" value="1"/>
</dbReference>